<comment type="caution">
    <text evidence="1">The sequence shown here is derived from an EMBL/GenBank/DDBJ whole genome shotgun (WGS) entry which is preliminary data.</text>
</comment>
<dbReference type="InterPro" id="IPR036280">
    <property type="entry name" value="Multihaem_cyt_sf"/>
</dbReference>
<sequence>NTYTHPIGNVDGKVDVYGKQKSVVIDPATGQKVAKVGQRMSCLSCHAASTETDDQGQYTGQSSFPHQSKGHKLLFDEYTTELAGATQSYYTGDPNRVLPGLDEGVCRQCHKNVGINSTTGF</sequence>
<gene>
    <name evidence="1" type="ORF">LCGC14_0937330</name>
</gene>
<protein>
    <submittedName>
        <fullName evidence="1">Uncharacterized protein</fullName>
    </submittedName>
</protein>
<reference evidence="1" key="1">
    <citation type="journal article" date="2015" name="Nature">
        <title>Complex archaea that bridge the gap between prokaryotes and eukaryotes.</title>
        <authorList>
            <person name="Spang A."/>
            <person name="Saw J.H."/>
            <person name="Jorgensen S.L."/>
            <person name="Zaremba-Niedzwiedzka K."/>
            <person name="Martijn J."/>
            <person name="Lind A.E."/>
            <person name="van Eijk R."/>
            <person name="Schleper C."/>
            <person name="Guy L."/>
            <person name="Ettema T.J."/>
        </authorList>
    </citation>
    <scope>NUCLEOTIDE SEQUENCE</scope>
</reference>
<dbReference type="AlphaFoldDB" id="A0A0F9R4S4"/>
<evidence type="ECO:0000313" key="1">
    <source>
        <dbReference type="EMBL" id="KKN20261.1"/>
    </source>
</evidence>
<dbReference type="EMBL" id="LAZR01003259">
    <property type="protein sequence ID" value="KKN20261.1"/>
    <property type="molecule type" value="Genomic_DNA"/>
</dbReference>
<dbReference type="SUPFAM" id="SSF48695">
    <property type="entry name" value="Multiheme cytochromes"/>
    <property type="match status" value="1"/>
</dbReference>
<proteinExistence type="predicted"/>
<name>A0A0F9R4S4_9ZZZZ</name>
<feature type="non-terminal residue" evidence="1">
    <location>
        <position position="1"/>
    </location>
</feature>
<accession>A0A0F9R4S4</accession>
<organism evidence="1">
    <name type="scientific">marine sediment metagenome</name>
    <dbReference type="NCBI Taxonomy" id="412755"/>
    <lineage>
        <taxon>unclassified sequences</taxon>
        <taxon>metagenomes</taxon>
        <taxon>ecological metagenomes</taxon>
    </lineage>
</organism>